<dbReference type="Gene3D" id="1.20.120.330">
    <property type="entry name" value="Nucleotidyltransferases domain 2"/>
    <property type="match status" value="1"/>
</dbReference>
<dbReference type="GO" id="GO:0046677">
    <property type="term" value="P:response to antibiotic"/>
    <property type="evidence" value="ECO:0007669"/>
    <property type="project" value="InterPro"/>
</dbReference>
<accession>A0A942YM09</accession>
<dbReference type="InterPro" id="IPR012481">
    <property type="entry name" value="KNTase_C"/>
</dbReference>
<dbReference type="SUPFAM" id="SSF81593">
    <property type="entry name" value="Nucleotidyltransferase substrate binding subunit/domain"/>
    <property type="match status" value="1"/>
</dbReference>
<dbReference type="SUPFAM" id="SSF81301">
    <property type="entry name" value="Nucleotidyltransferase"/>
    <property type="match status" value="1"/>
</dbReference>
<dbReference type="GO" id="GO:0016779">
    <property type="term" value="F:nucleotidyltransferase activity"/>
    <property type="evidence" value="ECO:0007669"/>
    <property type="project" value="InterPro"/>
</dbReference>
<organism evidence="2 3">
    <name type="scientific">Lederbergia citrisecunda</name>
    <dbReference type="NCBI Taxonomy" id="2833583"/>
    <lineage>
        <taxon>Bacteria</taxon>
        <taxon>Bacillati</taxon>
        <taxon>Bacillota</taxon>
        <taxon>Bacilli</taxon>
        <taxon>Bacillales</taxon>
        <taxon>Bacillaceae</taxon>
        <taxon>Lederbergia</taxon>
    </lineage>
</organism>
<dbReference type="EMBL" id="JAGYPJ010000001">
    <property type="protein sequence ID" value="MBS4201212.1"/>
    <property type="molecule type" value="Genomic_DNA"/>
</dbReference>
<evidence type="ECO:0000313" key="3">
    <source>
        <dbReference type="Proteomes" id="UP000682713"/>
    </source>
</evidence>
<reference evidence="2 3" key="1">
    <citation type="submission" date="2021-05" db="EMBL/GenBank/DDBJ databases">
        <title>Novel Bacillus species.</title>
        <authorList>
            <person name="Liu G."/>
        </authorList>
    </citation>
    <scope>NUCLEOTIDE SEQUENCE [LARGE SCALE GENOMIC DNA]</scope>
    <source>
        <strain evidence="2 3">FJAT-49732</strain>
    </source>
</reference>
<gene>
    <name evidence="2" type="ORF">KHA93_16360</name>
</gene>
<feature type="domain" description="Kanamycin nucleotidyltransferase C-terminal" evidence="1">
    <location>
        <begin position="115"/>
        <end position="243"/>
    </location>
</feature>
<comment type="caution">
    <text evidence="2">The sequence shown here is derived from an EMBL/GenBank/DDBJ whole genome shotgun (WGS) entry which is preliminary data.</text>
</comment>
<name>A0A942YM09_9BACI</name>
<protein>
    <submittedName>
        <fullName evidence="2">KNTase domain-containing protein</fullName>
    </submittedName>
</protein>
<dbReference type="InterPro" id="IPR043519">
    <property type="entry name" value="NT_sf"/>
</dbReference>
<dbReference type="Pfam" id="PF07827">
    <property type="entry name" value="KNTase_C"/>
    <property type="match status" value="1"/>
</dbReference>
<dbReference type="Gene3D" id="3.30.460.10">
    <property type="entry name" value="Beta Polymerase, domain 2"/>
    <property type="match status" value="1"/>
</dbReference>
<dbReference type="Proteomes" id="UP000682713">
    <property type="component" value="Unassembled WGS sequence"/>
</dbReference>
<sequence>MLPYPTATTRNEKNQMIEEIRKRLLFKYRDEILAIGAYGSIGQGMDGPYSDIELHAVMKDGVSIESHEFIYDKFKIEISMIQKSEIIKQAKEVDDSWAIKAGVFTNILAVYDPEHLFEEVRNLPLQISDKAVKDTMREFMIWEPYETMAKIRNNFKINNLSYIPMGAKDLVWQTLKLIGLANKQSYSTRARAYEESLVMESKPTGYENLVIKVMEGKLDDSKLIYELCEKLWVGLNEWYSDLEIEYISKQLPV</sequence>
<dbReference type="AlphaFoldDB" id="A0A942YM09"/>
<evidence type="ECO:0000259" key="1">
    <source>
        <dbReference type="Pfam" id="PF07827"/>
    </source>
</evidence>
<proteinExistence type="predicted"/>
<keyword evidence="3" id="KW-1185">Reference proteome</keyword>
<evidence type="ECO:0000313" key="2">
    <source>
        <dbReference type="EMBL" id="MBS4201212.1"/>
    </source>
</evidence>